<dbReference type="GO" id="GO:0008803">
    <property type="term" value="F:bis(5'-nucleosyl)-tetraphosphatase (symmetrical) activity"/>
    <property type="evidence" value="ECO:0007669"/>
    <property type="project" value="TreeGrafter"/>
</dbReference>
<reference evidence="2 3" key="1">
    <citation type="journal article" date="2015" name="Genome Announc.">
        <title>Expanding the biotechnology potential of lactobacilli through comparative genomics of 213 strains and associated genera.</title>
        <authorList>
            <person name="Sun Z."/>
            <person name="Harris H.M."/>
            <person name="McCann A."/>
            <person name="Guo C."/>
            <person name="Argimon S."/>
            <person name="Zhang W."/>
            <person name="Yang X."/>
            <person name="Jeffery I.B."/>
            <person name="Cooney J.C."/>
            <person name="Kagawa T.F."/>
            <person name="Liu W."/>
            <person name="Song Y."/>
            <person name="Salvetti E."/>
            <person name="Wrobel A."/>
            <person name="Rasinkangas P."/>
            <person name="Parkhill J."/>
            <person name="Rea M.C."/>
            <person name="O'Sullivan O."/>
            <person name="Ritari J."/>
            <person name="Douillard F.P."/>
            <person name="Paul Ross R."/>
            <person name="Yang R."/>
            <person name="Briner A.E."/>
            <person name="Felis G.E."/>
            <person name="de Vos W.M."/>
            <person name="Barrangou R."/>
            <person name="Klaenhammer T.R."/>
            <person name="Caufield P.W."/>
            <person name="Cui Y."/>
            <person name="Zhang H."/>
            <person name="O'Toole P.W."/>
        </authorList>
    </citation>
    <scope>NUCLEOTIDE SEQUENCE [LARGE SCALE GENOMIC DNA]</scope>
    <source>
        <strain evidence="2 3">DSM 15429</strain>
    </source>
</reference>
<dbReference type="GO" id="GO:0016791">
    <property type="term" value="F:phosphatase activity"/>
    <property type="evidence" value="ECO:0007669"/>
    <property type="project" value="TreeGrafter"/>
</dbReference>
<dbReference type="SUPFAM" id="SSF56300">
    <property type="entry name" value="Metallo-dependent phosphatases"/>
    <property type="match status" value="1"/>
</dbReference>
<dbReference type="InterPro" id="IPR050126">
    <property type="entry name" value="Ap4A_hydrolase"/>
</dbReference>
<dbReference type="Gene3D" id="3.60.21.10">
    <property type="match status" value="1"/>
</dbReference>
<organism evidence="2 3">
    <name type="scientific">Levilactobacillus spicheri DSM 15429</name>
    <dbReference type="NCBI Taxonomy" id="1423805"/>
    <lineage>
        <taxon>Bacteria</taxon>
        <taxon>Bacillati</taxon>
        <taxon>Bacillota</taxon>
        <taxon>Bacilli</taxon>
        <taxon>Lactobacillales</taxon>
        <taxon>Lactobacillaceae</taxon>
        <taxon>Levilactobacillus</taxon>
    </lineage>
</organism>
<dbReference type="Proteomes" id="UP000051835">
    <property type="component" value="Unassembled WGS sequence"/>
</dbReference>
<dbReference type="InterPro" id="IPR004843">
    <property type="entry name" value="Calcineurin-like_PHP"/>
</dbReference>
<sequence length="284" mass="31105">MGMTQLTFIGDIHSAADDLRALLQDPVVAASRLIFLGDYIDGNPQRQFRDHVERAPLDPLGVLRLVRERVDQHGDVALLGNHDAFWTETARWDTLQYQTWKLNGGAQTWRRLGIHATSLPAVAAALSDAPLKDLTDWLAAQPLSWQNAAILAVHAGIDWDRPLAQQRDDDLMWIRDDYYFASQQPDSGWHANDLGKVIVTGHTPVQVLAPGRGYLKMQATPQDVPRYLIDAGSRSGAFDGGVGSLTLTAAGTVVQAKRAIKGRLYDGNQLVTEAMVAAPPAKTD</sequence>
<dbReference type="Pfam" id="PF00149">
    <property type="entry name" value="Metallophos"/>
    <property type="match status" value="1"/>
</dbReference>
<dbReference type="GO" id="GO:0110154">
    <property type="term" value="P:RNA decapping"/>
    <property type="evidence" value="ECO:0007669"/>
    <property type="project" value="TreeGrafter"/>
</dbReference>
<comment type="caution">
    <text evidence="2">The sequence shown here is derived from an EMBL/GenBank/DDBJ whole genome shotgun (WGS) entry which is preliminary data.</text>
</comment>
<name>A0A0R1QU33_9LACO</name>
<proteinExistence type="predicted"/>
<evidence type="ECO:0000259" key="1">
    <source>
        <dbReference type="Pfam" id="PF00149"/>
    </source>
</evidence>
<dbReference type="GO" id="GO:0005737">
    <property type="term" value="C:cytoplasm"/>
    <property type="evidence" value="ECO:0007669"/>
    <property type="project" value="TreeGrafter"/>
</dbReference>
<dbReference type="EMBL" id="AZFC01000016">
    <property type="protein sequence ID" value="KRL48304.1"/>
    <property type="molecule type" value="Genomic_DNA"/>
</dbReference>
<evidence type="ECO:0000313" key="3">
    <source>
        <dbReference type="Proteomes" id="UP000051835"/>
    </source>
</evidence>
<dbReference type="PATRIC" id="fig|1423805.4.peg.1468"/>
<accession>A0A0R1QU33</accession>
<dbReference type="PANTHER" id="PTHR42850">
    <property type="entry name" value="METALLOPHOSPHOESTERASE"/>
    <property type="match status" value="1"/>
</dbReference>
<feature type="domain" description="Calcineurin-like phosphoesterase" evidence="1">
    <location>
        <begin position="6"/>
        <end position="210"/>
    </location>
</feature>
<evidence type="ECO:0000313" key="2">
    <source>
        <dbReference type="EMBL" id="KRL48304.1"/>
    </source>
</evidence>
<protein>
    <recommendedName>
        <fullName evidence="1">Calcineurin-like phosphoesterase domain-containing protein</fullName>
    </recommendedName>
</protein>
<dbReference type="PANTHER" id="PTHR42850:SF4">
    <property type="entry name" value="ZINC-DEPENDENT ENDOPOLYPHOSPHATASE"/>
    <property type="match status" value="1"/>
</dbReference>
<dbReference type="AlphaFoldDB" id="A0A0R1QU33"/>
<gene>
    <name evidence="2" type="ORF">FD37_GL001432</name>
</gene>
<dbReference type="InterPro" id="IPR029052">
    <property type="entry name" value="Metallo-depent_PP-like"/>
</dbReference>